<dbReference type="PANTHER" id="PTHR22952">
    <property type="entry name" value="CAMP-RESPONSE ELEMENT BINDING PROTEIN-RELATED"/>
    <property type="match status" value="1"/>
</dbReference>
<keyword evidence="6" id="KW-1185">Reference proteome</keyword>
<dbReference type="PANTHER" id="PTHR22952:SF427">
    <property type="entry name" value="ABA-RESPONSIVE ELEMENT BINDING PROTEIN 3-RELATED"/>
    <property type="match status" value="1"/>
</dbReference>
<sequence length="126" mass="14228">MNLDEFLKNVWSTEANQRINNGSSSDYSEVIQLASTSSLPRQLSLTFTKDLTKNIVDEVLQDMQQDQKKKKTNCSESNINNTSSCKRQATLGEMTLEDFLVKERIVSESSSLGKKTHEQNLDPPEV</sequence>
<evidence type="ECO:0000256" key="1">
    <source>
        <dbReference type="ARBA" id="ARBA00004123"/>
    </source>
</evidence>
<protein>
    <submittedName>
        <fullName evidence="5">Uncharacterized protein</fullName>
    </submittedName>
</protein>
<evidence type="ECO:0000256" key="2">
    <source>
        <dbReference type="ARBA" id="ARBA00023125"/>
    </source>
</evidence>
<feature type="region of interest" description="Disordered" evidence="4">
    <location>
        <begin position="107"/>
        <end position="126"/>
    </location>
</feature>
<dbReference type="GO" id="GO:0005634">
    <property type="term" value="C:nucleus"/>
    <property type="evidence" value="ECO:0007669"/>
    <property type="project" value="UniProtKB-SubCell"/>
</dbReference>
<dbReference type="AlphaFoldDB" id="A0AA35VIH7"/>
<evidence type="ECO:0000313" key="5">
    <source>
        <dbReference type="EMBL" id="CAI9263602.1"/>
    </source>
</evidence>
<proteinExistence type="predicted"/>
<evidence type="ECO:0000256" key="4">
    <source>
        <dbReference type="SAM" id="MobiDB-lite"/>
    </source>
</evidence>
<comment type="subcellular location">
    <subcellularLocation>
        <location evidence="1">Nucleus</location>
    </subcellularLocation>
</comment>
<reference evidence="5" key="1">
    <citation type="submission" date="2023-04" db="EMBL/GenBank/DDBJ databases">
        <authorList>
            <person name="Vijverberg K."/>
            <person name="Xiong W."/>
            <person name="Schranz E."/>
        </authorList>
    </citation>
    <scope>NUCLEOTIDE SEQUENCE</scope>
</reference>
<name>A0AA35VIH7_LACSI</name>
<dbReference type="Proteomes" id="UP001177003">
    <property type="component" value="Chromosome 0"/>
</dbReference>
<dbReference type="GO" id="GO:0045893">
    <property type="term" value="P:positive regulation of DNA-templated transcription"/>
    <property type="evidence" value="ECO:0007669"/>
    <property type="project" value="InterPro"/>
</dbReference>
<keyword evidence="2" id="KW-0238">DNA-binding</keyword>
<dbReference type="EMBL" id="OX465086">
    <property type="protein sequence ID" value="CAI9263602.1"/>
    <property type="molecule type" value="Genomic_DNA"/>
</dbReference>
<evidence type="ECO:0000256" key="3">
    <source>
        <dbReference type="ARBA" id="ARBA00023242"/>
    </source>
</evidence>
<dbReference type="GO" id="GO:0003677">
    <property type="term" value="F:DNA binding"/>
    <property type="evidence" value="ECO:0007669"/>
    <property type="project" value="UniProtKB-KW"/>
</dbReference>
<organism evidence="5 6">
    <name type="scientific">Lactuca saligna</name>
    <name type="common">Willowleaf lettuce</name>
    <dbReference type="NCBI Taxonomy" id="75948"/>
    <lineage>
        <taxon>Eukaryota</taxon>
        <taxon>Viridiplantae</taxon>
        <taxon>Streptophyta</taxon>
        <taxon>Embryophyta</taxon>
        <taxon>Tracheophyta</taxon>
        <taxon>Spermatophyta</taxon>
        <taxon>Magnoliopsida</taxon>
        <taxon>eudicotyledons</taxon>
        <taxon>Gunneridae</taxon>
        <taxon>Pentapetalae</taxon>
        <taxon>asterids</taxon>
        <taxon>campanulids</taxon>
        <taxon>Asterales</taxon>
        <taxon>Asteraceae</taxon>
        <taxon>Cichorioideae</taxon>
        <taxon>Cichorieae</taxon>
        <taxon>Lactucinae</taxon>
        <taxon>Lactuca</taxon>
    </lineage>
</organism>
<dbReference type="GO" id="GO:0003700">
    <property type="term" value="F:DNA-binding transcription factor activity"/>
    <property type="evidence" value="ECO:0007669"/>
    <property type="project" value="InterPro"/>
</dbReference>
<accession>A0AA35VIH7</accession>
<keyword evidence="3" id="KW-0539">Nucleus</keyword>
<evidence type="ECO:0000313" key="6">
    <source>
        <dbReference type="Proteomes" id="UP001177003"/>
    </source>
</evidence>
<gene>
    <name evidence="5" type="ORF">LSALG_LOCUS4284</name>
</gene>
<dbReference type="InterPro" id="IPR043452">
    <property type="entry name" value="BZIP46-like"/>
</dbReference>